<reference evidence="1 2" key="1">
    <citation type="submission" date="2014-01" db="EMBL/GenBank/DDBJ databases">
        <authorList>
            <person name="Dobos K."/>
            <person name="Lenaerts A."/>
            <person name="Ordway D."/>
            <person name="DeGroote M.A."/>
            <person name="Parker T."/>
            <person name="Sizemore C."/>
            <person name="Tallon L.J."/>
            <person name="Sadzewicz L.K."/>
            <person name="Sengamalay N."/>
            <person name="Fraser C.M."/>
            <person name="Hine E."/>
            <person name="Shefchek K.A."/>
            <person name="Das S.P."/>
            <person name="Tettelin H."/>
        </authorList>
    </citation>
    <scope>NUCLEOTIDE SEQUENCE [LARGE SCALE GENOMIC DNA]</scope>
    <source>
        <strain evidence="1 2">Harvey</strain>
    </source>
</reference>
<name>A0ABN0QUQ3_MYCUL</name>
<dbReference type="Proteomes" id="UP000020681">
    <property type="component" value="Unassembled WGS sequence"/>
</dbReference>
<keyword evidence="2" id="KW-1185">Reference proteome</keyword>
<comment type="caution">
    <text evidence="1">The sequence shown here is derived from an EMBL/GenBank/DDBJ whole genome shotgun (WGS) entry which is preliminary data.</text>
</comment>
<sequence>MPMMVVAELIGLPDADIAQLVQWGYGATQLLEGSSTKTSSPTQASL</sequence>
<accession>A0ABN0QUQ3</accession>
<gene>
    <name evidence="1" type="ORF">I551_4945</name>
</gene>
<evidence type="ECO:0000313" key="2">
    <source>
        <dbReference type="Proteomes" id="UP000020681"/>
    </source>
</evidence>
<protein>
    <submittedName>
        <fullName evidence="1">Cytochrome P450 144 domain protein</fullName>
    </submittedName>
</protein>
<dbReference type="EMBL" id="JAOL01000139">
    <property type="protein sequence ID" value="EUA88427.1"/>
    <property type="molecule type" value="Genomic_DNA"/>
</dbReference>
<evidence type="ECO:0000313" key="1">
    <source>
        <dbReference type="EMBL" id="EUA88427.1"/>
    </source>
</evidence>
<proteinExistence type="predicted"/>
<organism evidence="1 2">
    <name type="scientific">Mycobacterium ulcerans str. Harvey</name>
    <dbReference type="NCBI Taxonomy" id="1299332"/>
    <lineage>
        <taxon>Bacteria</taxon>
        <taxon>Bacillati</taxon>
        <taxon>Actinomycetota</taxon>
        <taxon>Actinomycetes</taxon>
        <taxon>Mycobacteriales</taxon>
        <taxon>Mycobacteriaceae</taxon>
        <taxon>Mycobacterium</taxon>
        <taxon>Mycobacterium ulcerans group</taxon>
    </lineage>
</organism>